<name>A0ACB7CFB2_9ASCO</name>
<protein>
    <submittedName>
        <fullName evidence="1">Uncharacterized protein</fullName>
    </submittedName>
</protein>
<evidence type="ECO:0000313" key="1">
    <source>
        <dbReference type="EMBL" id="KAG4306459.1"/>
    </source>
</evidence>
<dbReference type="EMBL" id="JABTEG010000001">
    <property type="protein sequence ID" value="KAG4306459.1"/>
    <property type="molecule type" value="Genomic_DNA"/>
</dbReference>
<comment type="caution">
    <text evidence="1">The sequence shown here is derived from an EMBL/GenBank/DDBJ whole genome shotgun (WGS) entry which is preliminary data.</text>
</comment>
<keyword evidence="2" id="KW-1185">Reference proteome</keyword>
<gene>
    <name evidence="1" type="ORF">PORY_000447</name>
</gene>
<proteinExistence type="predicted"/>
<dbReference type="Proteomes" id="UP000768646">
    <property type="component" value="Unassembled WGS sequence"/>
</dbReference>
<evidence type="ECO:0000313" key="2">
    <source>
        <dbReference type="Proteomes" id="UP000768646"/>
    </source>
</evidence>
<sequence length="101" mass="12069">MENRLTIEMSKKYNQEMAFLQRMRTLKFYKFVSRCYKPVTFHLWNRKHLNASCFLGTDAFETKFCVKDLETNWGIHKRAVIRSGDTISLKFPLELLEEGEI</sequence>
<reference evidence="1 2" key="1">
    <citation type="journal article" date="2021" name="Commun. Biol.">
        <title>Genomic insights into the host specific adaptation of the Pneumocystis genus.</title>
        <authorList>
            <person name="Cisse O.H."/>
            <person name="Ma L."/>
            <person name="Dekker J.P."/>
            <person name="Khil P.P."/>
            <person name="Youn J.-H."/>
            <person name="Brenchley J.M."/>
            <person name="Blair R."/>
            <person name="Pahar B."/>
            <person name="Chabe M."/>
            <person name="Van Rompay K.K.A."/>
            <person name="Keesler R."/>
            <person name="Sukura A."/>
            <person name="Hirsch V."/>
            <person name="Kutty G."/>
            <person name="Liu Y."/>
            <person name="Peng L."/>
            <person name="Chen J."/>
            <person name="Song J."/>
            <person name="Weissenbacher-Lang C."/>
            <person name="Xu J."/>
            <person name="Upham N.S."/>
            <person name="Stajich J.E."/>
            <person name="Cuomo C.A."/>
            <person name="Cushion M.T."/>
            <person name="Kovacs J.A."/>
        </authorList>
    </citation>
    <scope>NUCLEOTIDE SEQUENCE [LARGE SCALE GENOMIC DNA]</scope>
    <source>
        <strain evidence="1 2">RABM</strain>
    </source>
</reference>
<organism evidence="1 2">
    <name type="scientific">Pneumocystis oryctolagi</name>
    <dbReference type="NCBI Taxonomy" id="42067"/>
    <lineage>
        <taxon>Eukaryota</taxon>
        <taxon>Fungi</taxon>
        <taxon>Dikarya</taxon>
        <taxon>Ascomycota</taxon>
        <taxon>Taphrinomycotina</taxon>
        <taxon>Pneumocystomycetes</taxon>
        <taxon>Pneumocystaceae</taxon>
        <taxon>Pneumocystis</taxon>
    </lineage>
</organism>
<accession>A0ACB7CFB2</accession>